<accession>A0ABR1R6N1</accession>
<reference evidence="2 3" key="1">
    <citation type="submission" date="2023-01" db="EMBL/GenBank/DDBJ databases">
        <title>Analysis of 21 Apiospora genomes using comparative genomics revels a genus with tremendous synthesis potential of carbohydrate active enzymes and secondary metabolites.</title>
        <authorList>
            <person name="Sorensen T."/>
        </authorList>
    </citation>
    <scope>NUCLEOTIDE SEQUENCE [LARGE SCALE GENOMIC DNA]</scope>
    <source>
        <strain evidence="2 3">CBS 20057</strain>
    </source>
</reference>
<feature type="region of interest" description="Disordered" evidence="1">
    <location>
        <begin position="420"/>
        <end position="468"/>
    </location>
</feature>
<feature type="region of interest" description="Disordered" evidence="1">
    <location>
        <begin position="1"/>
        <end position="32"/>
    </location>
</feature>
<dbReference type="Proteomes" id="UP001396898">
    <property type="component" value="Unassembled WGS sequence"/>
</dbReference>
<keyword evidence="3" id="KW-1185">Reference proteome</keyword>
<dbReference type="EMBL" id="JAQQWI010000018">
    <property type="protein sequence ID" value="KAK8001387.1"/>
    <property type="molecule type" value="Genomic_DNA"/>
</dbReference>
<comment type="caution">
    <text evidence="2">The sequence shown here is derived from an EMBL/GenBank/DDBJ whole genome shotgun (WGS) entry which is preliminary data.</text>
</comment>
<feature type="region of interest" description="Disordered" evidence="1">
    <location>
        <begin position="95"/>
        <end position="134"/>
    </location>
</feature>
<evidence type="ECO:0000256" key="1">
    <source>
        <dbReference type="SAM" id="MobiDB-lite"/>
    </source>
</evidence>
<sequence length="468" mass="52122">MTTQKSWAKQVGEDEIVPDAELQRENTHNAPYPGFVLQEEVTWVPHESQEERLAEEQQARRKMLVAQRRRERRQRVRQRLREKREIEALQERLRKKATGKANAGVSPAKAAKLQEHAEAQQQKEAQGRKRDRRRVRINNTIASLIDAVRATRNDAAAEHFTDGLLAELGNGSGTDGGSVDREAAKIKEITRTLNDHAYMCVQRMRAHGSDTDNEWEGKQEVEGYEDGGDDAAEAQLEALTDLSEGDVMVTVDEGEQGAAHDKSGFIVSAKMAHVHGHNAGGGESPLFSTDDEVDDFLGETFYDDDMEDGSDDEDEVAADIDECLDAYLATAECKSDEDRRSLLEAKKLMRGWLEINERSRSAEIKHLRRNGSKMSAAEREVAKESIKGYDSFVYGGAGGGLLRRKSLDFILGGAGPTTSKGGAQGYSQAFPPMAPRASGQRPARERPCGPHSRLPLLRRQQPRTRLWY</sequence>
<name>A0ABR1R6N1_9PEZI</name>
<protein>
    <submittedName>
        <fullName evidence="2">Uncharacterized protein</fullName>
    </submittedName>
</protein>
<organism evidence="2 3">
    <name type="scientific">Apiospora marii</name>
    <dbReference type="NCBI Taxonomy" id="335849"/>
    <lineage>
        <taxon>Eukaryota</taxon>
        <taxon>Fungi</taxon>
        <taxon>Dikarya</taxon>
        <taxon>Ascomycota</taxon>
        <taxon>Pezizomycotina</taxon>
        <taxon>Sordariomycetes</taxon>
        <taxon>Xylariomycetidae</taxon>
        <taxon>Amphisphaeriales</taxon>
        <taxon>Apiosporaceae</taxon>
        <taxon>Apiospora</taxon>
    </lineage>
</organism>
<feature type="compositionally biased region" description="Low complexity" evidence="1">
    <location>
        <begin position="453"/>
        <end position="468"/>
    </location>
</feature>
<evidence type="ECO:0000313" key="2">
    <source>
        <dbReference type="EMBL" id="KAK8001387.1"/>
    </source>
</evidence>
<proteinExistence type="predicted"/>
<evidence type="ECO:0000313" key="3">
    <source>
        <dbReference type="Proteomes" id="UP001396898"/>
    </source>
</evidence>
<gene>
    <name evidence="2" type="ORF">PG991_013609</name>
</gene>